<dbReference type="EMBL" id="JABWDU010000007">
    <property type="protein sequence ID" value="NVD41953.1"/>
    <property type="molecule type" value="Genomic_DNA"/>
</dbReference>
<evidence type="ECO:0000256" key="9">
    <source>
        <dbReference type="RuleBase" id="RU363032"/>
    </source>
</evidence>
<dbReference type="AlphaFoldDB" id="A0A7Y6QA98"/>
<dbReference type="PANTHER" id="PTHR30614:SF10">
    <property type="entry name" value="ARGININE ABC TRANSPORTER PERMEASE PROTEIN ARTM"/>
    <property type="match status" value="1"/>
</dbReference>
<dbReference type="GO" id="GO:0043190">
    <property type="term" value="C:ATP-binding cassette (ABC) transporter complex"/>
    <property type="evidence" value="ECO:0007669"/>
    <property type="project" value="InterPro"/>
</dbReference>
<feature type="transmembrane region" description="Helical" evidence="9">
    <location>
        <begin position="54"/>
        <end position="77"/>
    </location>
</feature>
<comment type="subcellular location">
    <subcellularLocation>
        <location evidence="1">Cell inner membrane</location>
        <topology evidence="1">Multi-pass membrane protein</topology>
    </subcellularLocation>
    <subcellularLocation>
        <location evidence="9">Cell membrane</location>
        <topology evidence="9">Multi-pass membrane protein</topology>
    </subcellularLocation>
</comment>
<feature type="transmembrane region" description="Helical" evidence="9">
    <location>
        <begin position="97"/>
        <end position="119"/>
    </location>
</feature>
<sequence length="247" mass="27581">MIDWEIVVDNLPAFASGLVNTLILLVTVIVSGFAISVPLALVRATRSPYFSGPVWLFTYVIRGTPLLVQLFVIYYGIAQFEFVRSSVLWPLFRSPWFCAWLALTINTVAYTTEIFAGAIRTTAPGEIEAARSIGLSRAAVLRHVIWPSAWRRALPQYGNEVVMMMHATALASTVTIVEVMRVARDVYTNYLVLTESFGVAAAIYLCLTIGLTTLFRRLEKHFLRHLSRSDTSHTSGQRAERLNPKVA</sequence>
<dbReference type="PROSITE" id="PS50928">
    <property type="entry name" value="ABC_TM1"/>
    <property type="match status" value="1"/>
</dbReference>
<proteinExistence type="inferred from homology"/>
<dbReference type="GO" id="GO:0022857">
    <property type="term" value="F:transmembrane transporter activity"/>
    <property type="evidence" value="ECO:0007669"/>
    <property type="project" value="InterPro"/>
</dbReference>
<evidence type="ECO:0000313" key="12">
    <source>
        <dbReference type="Proteomes" id="UP000520198"/>
    </source>
</evidence>
<dbReference type="NCBIfam" id="TIGR01726">
    <property type="entry name" value="HEQRo_perm_3TM"/>
    <property type="match status" value="1"/>
</dbReference>
<dbReference type="InterPro" id="IPR000515">
    <property type="entry name" value="MetI-like"/>
</dbReference>
<protein>
    <submittedName>
        <fullName evidence="11">ABC transporter permease</fullName>
    </submittedName>
</protein>
<keyword evidence="6 9" id="KW-0812">Transmembrane</keyword>
<comment type="caution">
    <text evidence="11">The sequence shown here is derived from an EMBL/GenBank/DDBJ whole genome shotgun (WGS) entry which is preliminary data.</text>
</comment>
<feature type="transmembrane region" description="Helical" evidence="9">
    <location>
        <begin position="22"/>
        <end position="42"/>
    </location>
</feature>
<dbReference type="GO" id="GO:0006865">
    <property type="term" value="P:amino acid transport"/>
    <property type="evidence" value="ECO:0007669"/>
    <property type="project" value="TreeGrafter"/>
</dbReference>
<feature type="transmembrane region" description="Helical" evidence="9">
    <location>
        <begin position="197"/>
        <end position="215"/>
    </location>
</feature>
<dbReference type="Gene3D" id="1.10.3720.10">
    <property type="entry name" value="MetI-like"/>
    <property type="match status" value="1"/>
</dbReference>
<dbReference type="PANTHER" id="PTHR30614">
    <property type="entry name" value="MEMBRANE COMPONENT OF AMINO ACID ABC TRANSPORTER"/>
    <property type="match status" value="1"/>
</dbReference>
<dbReference type="InterPro" id="IPR043429">
    <property type="entry name" value="ArtM/GltK/GlnP/TcyL/YhdX-like"/>
</dbReference>
<evidence type="ECO:0000259" key="10">
    <source>
        <dbReference type="PROSITE" id="PS50928"/>
    </source>
</evidence>
<dbReference type="SUPFAM" id="SSF161098">
    <property type="entry name" value="MetI-like"/>
    <property type="match status" value="1"/>
</dbReference>
<evidence type="ECO:0000256" key="4">
    <source>
        <dbReference type="ARBA" id="ARBA00022475"/>
    </source>
</evidence>
<dbReference type="RefSeq" id="WP_176355322.1">
    <property type="nucleotide sequence ID" value="NZ_JABWDU010000007.1"/>
</dbReference>
<dbReference type="InterPro" id="IPR010065">
    <property type="entry name" value="AA_ABC_transptr_permease_3TM"/>
</dbReference>
<gene>
    <name evidence="11" type="ORF">HT585_24090</name>
</gene>
<keyword evidence="8 9" id="KW-0472">Membrane</keyword>
<keyword evidence="5" id="KW-0997">Cell inner membrane</keyword>
<evidence type="ECO:0000256" key="2">
    <source>
        <dbReference type="ARBA" id="ARBA00010072"/>
    </source>
</evidence>
<dbReference type="CDD" id="cd06261">
    <property type="entry name" value="TM_PBP2"/>
    <property type="match status" value="1"/>
</dbReference>
<evidence type="ECO:0000313" key="11">
    <source>
        <dbReference type="EMBL" id="NVD41953.1"/>
    </source>
</evidence>
<keyword evidence="7 9" id="KW-1133">Transmembrane helix</keyword>
<evidence type="ECO:0000256" key="8">
    <source>
        <dbReference type="ARBA" id="ARBA00023136"/>
    </source>
</evidence>
<name>A0A7Y6QA98_9HYPH</name>
<evidence type="ECO:0000256" key="3">
    <source>
        <dbReference type="ARBA" id="ARBA00022448"/>
    </source>
</evidence>
<evidence type="ECO:0000256" key="6">
    <source>
        <dbReference type="ARBA" id="ARBA00022692"/>
    </source>
</evidence>
<comment type="similarity">
    <text evidence="2">Belongs to the binding-protein-dependent transport system permease family. HisMQ subfamily.</text>
</comment>
<evidence type="ECO:0000256" key="5">
    <source>
        <dbReference type="ARBA" id="ARBA00022519"/>
    </source>
</evidence>
<evidence type="ECO:0000256" key="1">
    <source>
        <dbReference type="ARBA" id="ARBA00004429"/>
    </source>
</evidence>
<keyword evidence="3 9" id="KW-0813">Transport</keyword>
<accession>A0A7Y6QA98</accession>
<dbReference type="InterPro" id="IPR035906">
    <property type="entry name" value="MetI-like_sf"/>
</dbReference>
<keyword evidence="12" id="KW-1185">Reference proteome</keyword>
<keyword evidence="4" id="KW-1003">Cell membrane</keyword>
<reference evidence="11 12" key="1">
    <citation type="submission" date="2020-06" db="EMBL/GenBank/DDBJ databases">
        <authorList>
            <person name="Grouzdev D.S."/>
        </authorList>
    </citation>
    <scope>NUCLEOTIDE SEQUENCE [LARGE SCALE GENOMIC DNA]</scope>
    <source>
        <strain evidence="11 12">HO-A22</strain>
    </source>
</reference>
<dbReference type="Proteomes" id="UP000520198">
    <property type="component" value="Unassembled WGS sequence"/>
</dbReference>
<feature type="domain" description="ABC transmembrane type-1" evidence="10">
    <location>
        <begin position="18"/>
        <end position="215"/>
    </location>
</feature>
<organism evidence="11 12">
    <name type="scientific">Ensifer oleiphilus</name>
    <dbReference type="NCBI Taxonomy" id="2742698"/>
    <lineage>
        <taxon>Bacteria</taxon>
        <taxon>Pseudomonadati</taxon>
        <taxon>Pseudomonadota</taxon>
        <taxon>Alphaproteobacteria</taxon>
        <taxon>Hyphomicrobiales</taxon>
        <taxon>Rhizobiaceae</taxon>
        <taxon>Sinorhizobium/Ensifer group</taxon>
        <taxon>Ensifer</taxon>
    </lineage>
</organism>
<dbReference type="Pfam" id="PF00528">
    <property type="entry name" value="BPD_transp_1"/>
    <property type="match status" value="1"/>
</dbReference>
<evidence type="ECO:0000256" key="7">
    <source>
        <dbReference type="ARBA" id="ARBA00022989"/>
    </source>
</evidence>
<feature type="transmembrane region" description="Helical" evidence="9">
    <location>
        <begin position="161"/>
        <end position="177"/>
    </location>
</feature>